<comment type="caution">
    <text evidence="1">The sequence shown here is derived from an EMBL/GenBank/DDBJ whole genome shotgun (WGS) entry which is preliminary data.</text>
</comment>
<keyword evidence="2" id="KW-1185">Reference proteome</keyword>
<organism evidence="1 2">
    <name type="scientific">Apiospora phragmitis</name>
    <dbReference type="NCBI Taxonomy" id="2905665"/>
    <lineage>
        <taxon>Eukaryota</taxon>
        <taxon>Fungi</taxon>
        <taxon>Dikarya</taxon>
        <taxon>Ascomycota</taxon>
        <taxon>Pezizomycotina</taxon>
        <taxon>Sordariomycetes</taxon>
        <taxon>Xylariomycetidae</taxon>
        <taxon>Amphisphaeriales</taxon>
        <taxon>Apiosporaceae</taxon>
        <taxon>Apiospora</taxon>
    </lineage>
</organism>
<evidence type="ECO:0000313" key="2">
    <source>
        <dbReference type="Proteomes" id="UP001480595"/>
    </source>
</evidence>
<evidence type="ECO:0000313" key="1">
    <source>
        <dbReference type="EMBL" id="KAK8076261.1"/>
    </source>
</evidence>
<dbReference type="RefSeq" id="XP_066719220.1">
    <property type="nucleotide sequence ID" value="XM_066854942.1"/>
</dbReference>
<gene>
    <name evidence="1" type="ORF">PG994_003533</name>
</gene>
<reference evidence="1 2" key="1">
    <citation type="submission" date="2023-01" db="EMBL/GenBank/DDBJ databases">
        <title>Analysis of 21 Apiospora genomes using comparative genomics revels a genus with tremendous synthesis potential of carbohydrate active enzymes and secondary metabolites.</title>
        <authorList>
            <person name="Sorensen T."/>
        </authorList>
    </citation>
    <scope>NUCLEOTIDE SEQUENCE [LARGE SCALE GENOMIC DNA]</scope>
    <source>
        <strain evidence="1 2">CBS 135458</strain>
    </source>
</reference>
<dbReference type="Proteomes" id="UP001480595">
    <property type="component" value="Unassembled WGS sequence"/>
</dbReference>
<proteinExistence type="predicted"/>
<protein>
    <submittedName>
        <fullName evidence="1">Uncharacterized protein</fullName>
    </submittedName>
</protein>
<dbReference type="EMBL" id="JAQQWL010000004">
    <property type="protein sequence ID" value="KAK8076261.1"/>
    <property type="molecule type" value="Genomic_DNA"/>
</dbReference>
<dbReference type="GeneID" id="92088005"/>
<name>A0ABR1VYD8_9PEZI</name>
<sequence>MALPPEVRLNILEYTDLVTPSKEVEWSPRRGLGITFTNHTLCHAASRDTGYSTIRRETQGWQRFTSCQPVLQRLPAAGQPLLTLQDSYQMGAICGARQSGYASRCQCWMPPRALMRVSRAMYAQAIAVLYGRNRVIVVPDDGRILCRRWVEPGTLPAMPGRSTLGAAQFLLRHRALGPAAALSQLRTLELVFPSISTRVNFHLRPETDFVCQNWSAAVRHLREQRGDDLAGLTIIVHLRLAWDSYLRPAMIHPHWKSQVSGRPAHDWSIASVDGRRSFQRYLEHFIGLDGESSSLWKVHAVLLEPLRELRDAGLQRLFVFLESGWRWSPPQGCAPQECRGLRVGEIDEHIKKMEEALEKRVMGGRVR</sequence>
<accession>A0ABR1VYD8</accession>